<dbReference type="KEGG" id="dpp:DICPUDRAFT_76920"/>
<evidence type="ECO:0000313" key="2">
    <source>
        <dbReference type="Proteomes" id="UP000001064"/>
    </source>
</evidence>
<sequence>MRNKRRLQKSIRYYRNDDSALDYNIIQQMDEQKKTMLENDSGSEGESDNESDKKLKRLKNIERIHNNNYINSFNNFIKNDKDIISSFKEMNLNSDQLNKEMEPLEILFWRIFRNVYLNKKVFSFLISKKNHTYDVNFCVPIIYRDFPNASEIIMDKVKSGSYLSFGNESLDQQHGFGLIFRHIQEDNEYNRNFYQKLFENYSNYFSSKELSTKIIEAHNILAFNVLNPVEIDPVYIPPITNYQSFKMINHLLKKGHYANFRFHDFNPFADSIKLKHILKMVKKISLSQRSIDQNTINEITNPNNFTKDQLSSTINQLLDTQSSLINNRPSNRHMDAIKILILKNLNILLKDLQSVDTKIPLDYYLLFEEKEVIFNKLSELFFLNYIDYNIVIKSMCSFLKFGKFNNIDPSIFSNHFNIVLNKFKNGCLMKTIFKTIFETNNINFIDVLLQPNSTLLAHYAPQIIQSIKSTQILDYFFEKHQNLLFSPGNSYWFYVTETPIIEHYEKLMTSLKRTFSMVTRDCNPFGYDSLDFKNSLDLLLRAMNKPELYSFPTQIDITPLVNVFSYYLEKSKQDTIISLIRSNRFGTRFSLDKITKIYRTVSKAYPKLNRIGYWILENLIELKPDKNYLYTTERFYNLQVYTDNGTVEIFLSTKDLLSIYIQTGNYNEIFKMDVLKFDQLINAIPSFQVNVELIDLVLKAYMQTIPGDSFFVSTFKDNFSKLIFEYGNAPLLLHLVSKYKDTIFYNLGFKKNDFDIFLERALKLQNFDLVEIILKSFERTIDKYDLKRIVSKDSNIYKKLIDRF</sequence>
<dbReference type="PANTHER" id="PTHR32488:SF76">
    <property type="entry name" value="ANKYRIN REPEAT-CONTAINING PROTEIN-RELATED"/>
    <property type="match status" value="1"/>
</dbReference>
<name>F0ZF21_DICPU</name>
<accession>F0ZF21</accession>
<dbReference type="GeneID" id="10499807"/>
<dbReference type="InParanoid" id="F0ZF21"/>
<organism evidence="1 2">
    <name type="scientific">Dictyostelium purpureum</name>
    <name type="common">Slime mold</name>
    <dbReference type="NCBI Taxonomy" id="5786"/>
    <lineage>
        <taxon>Eukaryota</taxon>
        <taxon>Amoebozoa</taxon>
        <taxon>Evosea</taxon>
        <taxon>Eumycetozoa</taxon>
        <taxon>Dictyostelia</taxon>
        <taxon>Dictyosteliales</taxon>
        <taxon>Dictyosteliaceae</taxon>
        <taxon>Dictyostelium</taxon>
    </lineage>
</organism>
<dbReference type="FunCoup" id="F0ZF21">
    <property type="interactions" value="2"/>
</dbReference>
<proteinExistence type="predicted"/>
<dbReference type="RefSeq" id="XP_003286022.1">
    <property type="nucleotide sequence ID" value="XM_003285974.1"/>
</dbReference>
<dbReference type="VEuPathDB" id="AmoebaDB:DICPUDRAFT_76920"/>
<evidence type="ECO:0000313" key="1">
    <source>
        <dbReference type="EMBL" id="EGC37458.1"/>
    </source>
</evidence>
<dbReference type="AlphaFoldDB" id="F0ZF21"/>
<keyword evidence="2" id="KW-1185">Reference proteome</keyword>
<protein>
    <submittedName>
        <fullName evidence="1">Uncharacterized protein</fullName>
    </submittedName>
</protein>
<dbReference type="Proteomes" id="UP000001064">
    <property type="component" value="Unassembled WGS sequence"/>
</dbReference>
<reference evidence="2" key="1">
    <citation type="journal article" date="2011" name="Genome Biol.">
        <title>Comparative genomics of the social amoebae Dictyostelium discoideum and Dictyostelium purpureum.</title>
        <authorList>
            <consortium name="US DOE Joint Genome Institute (JGI-PGF)"/>
            <person name="Sucgang R."/>
            <person name="Kuo A."/>
            <person name="Tian X."/>
            <person name="Salerno W."/>
            <person name="Parikh A."/>
            <person name="Feasley C.L."/>
            <person name="Dalin E."/>
            <person name="Tu H."/>
            <person name="Huang E."/>
            <person name="Barry K."/>
            <person name="Lindquist E."/>
            <person name="Shapiro H."/>
            <person name="Bruce D."/>
            <person name="Schmutz J."/>
            <person name="Salamov A."/>
            <person name="Fey P."/>
            <person name="Gaudet P."/>
            <person name="Anjard C."/>
            <person name="Babu M.M."/>
            <person name="Basu S."/>
            <person name="Bushmanova Y."/>
            <person name="van der Wel H."/>
            <person name="Katoh-Kurasawa M."/>
            <person name="Dinh C."/>
            <person name="Coutinho P.M."/>
            <person name="Saito T."/>
            <person name="Elias M."/>
            <person name="Schaap P."/>
            <person name="Kay R.R."/>
            <person name="Henrissat B."/>
            <person name="Eichinger L."/>
            <person name="Rivero F."/>
            <person name="Putnam N.H."/>
            <person name="West C.M."/>
            <person name="Loomis W.F."/>
            <person name="Chisholm R.L."/>
            <person name="Shaulsky G."/>
            <person name="Strassmann J.E."/>
            <person name="Queller D.C."/>
            <person name="Kuspa A."/>
            <person name="Grigoriev I.V."/>
        </authorList>
    </citation>
    <scope>NUCLEOTIDE SEQUENCE [LARGE SCALE GENOMIC DNA]</scope>
    <source>
        <strain evidence="2">QSDP1</strain>
    </source>
</reference>
<dbReference type="InterPro" id="IPR051904">
    <property type="entry name" value="UPF0746_actin_org"/>
</dbReference>
<dbReference type="PANTHER" id="PTHR32488">
    <property type="entry name" value="UPF0746 PROTEIN DDB_G0280785-RELATED"/>
    <property type="match status" value="1"/>
</dbReference>
<gene>
    <name evidence="1" type="ORF">DICPUDRAFT_76920</name>
</gene>
<dbReference type="EMBL" id="GL870999">
    <property type="protein sequence ID" value="EGC37458.1"/>
    <property type="molecule type" value="Genomic_DNA"/>
</dbReference>